<dbReference type="PANTHER" id="PTHR46233">
    <property type="entry name" value="HYDROXYACYLGLUTATHIONE HYDROLASE GLOC"/>
    <property type="match status" value="1"/>
</dbReference>
<dbReference type="PANTHER" id="PTHR46233:SF3">
    <property type="entry name" value="HYDROXYACYLGLUTATHIONE HYDROLASE GLOC"/>
    <property type="match status" value="1"/>
</dbReference>
<dbReference type="SUPFAM" id="SSF56281">
    <property type="entry name" value="Metallo-hydrolase/oxidoreductase"/>
    <property type="match status" value="1"/>
</dbReference>
<keyword evidence="4" id="KW-0862">Zinc</keyword>
<dbReference type="Gene3D" id="3.60.15.10">
    <property type="entry name" value="Ribonuclease Z/Hydroxyacylglutathione hydrolase-like"/>
    <property type="match status" value="1"/>
</dbReference>
<dbReference type="GO" id="GO:0016787">
    <property type="term" value="F:hydrolase activity"/>
    <property type="evidence" value="ECO:0007669"/>
    <property type="project" value="UniProtKB-KW"/>
</dbReference>
<evidence type="ECO:0000256" key="2">
    <source>
        <dbReference type="ARBA" id="ARBA00022723"/>
    </source>
</evidence>
<dbReference type="InterPro" id="IPR051453">
    <property type="entry name" value="MBL_Glyoxalase_II"/>
</dbReference>
<dbReference type="OrthoDB" id="197151at2157"/>
<dbReference type="Proteomes" id="UP000570823">
    <property type="component" value="Unassembled WGS sequence"/>
</dbReference>
<dbReference type="CDD" id="cd06262">
    <property type="entry name" value="metallo-hydrolase-like_MBL-fold"/>
    <property type="match status" value="1"/>
</dbReference>
<dbReference type="InterPro" id="IPR001279">
    <property type="entry name" value="Metallo-B-lactamas"/>
</dbReference>
<evidence type="ECO:0000313" key="6">
    <source>
        <dbReference type="EMBL" id="NVO66992.1"/>
    </source>
</evidence>
<dbReference type="Pfam" id="PF00753">
    <property type="entry name" value="Lactamase_B"/>
    <property type="match status" value="1"/>
</dbReference>
<dbReference type="GO" id="GO:0046872">
    <property type="term" value="F:metal ion binding"/>
    <property type="evidence" value="ECO:0007669"/>
    <property type="project" value="UniProtKB-KW"/>
</dbReference>
<evidence type="ECO:0000256" key="3">
    <source>
        <dbReference type="ARBA" id="ARBA00022801"/>
    </source>
</evidence>
<dbReference type="EMBL" id="JABXWR010000001">
    <property type="protein sequence ID" value="NVO66992.1"/>
    <property type="molecule type" value="Genomic_DNA"/>
</dbReference>
<comment type="caution">
    <text evidence="6">The sequence shown here is derived from an EMBL/GenBank/DDBJ whole genome shotgun (WGS) entry which is preliminary data.</text>
</comment>
<evidence type="ECO:0000259" key="5">
    <source>
        <dbReference type="SMART" id="SM00849"/>
    </source>
</evidence>
<feature type="domain" description="Metallo-beta-lactamase" evidence="5">
    <location>
        <begin position="12"/>
        <end position="176"/>
    </location>
</feature>
<evidence type="ECO:0000256" key="1">
    <source>
        <dbReference type="ARBA" id="ARBA00001947"/>
    </source>
</evidence>
<protein>
    <submittedName>
        <fullName evidence="6">MBL fold metallo-hydrolase</fullName>
    </submittedName>
</protein>
<organism evidence="6 7">
    <name type="scientific">Methanofollis tationis</name>
    <dbReference type="NCBI Taxonomy" id="81417"/>
    <lineage>
        <taxon>Archaea</taxon>
        <taxon>Methanobacteriati</taxon>
        <taxon>Methanobacteriota</taxon>
        <taxon>Stenosarchaea group</taxon>
        <taxon>Methanomicrobia</taxon>
        <taxon>Methanomicrobiales</taxon>
        <taxon>Methanomicrobiaceae</taxon>
        <taxon>Methanofollis</taxon>
    </lineage>
</organism>
<keyword evidence="3 6" id="KW-0378">Hydrolase</keyword>
<keyword evidence="7" id="KW-1185">Reference proteome</keyword>
<dbReference type="RefSeq" id="WP_176788630.1">
    <property type="nucleotide sequence ID" value="NZ_JABXWR010000001.1"/>
</dbReference>
<gene>
    <name evidence="6" type="ORF">HWN36_06640</name>
</gene>
<reference evidence="6 7" key="1">
    <citation type="submission" date="2020-06" db="EMBL/GenBank/DDBJ databases">
        <title>Methanofollis fontis sp. nov., a methanogen isolated from marine sediments near a cold seep at Four-Way Closure Ridge offshore southwestern Taiwan.</title>
        <authorList>
            <person name="Chen S.-C."/>
            <person name="Teng N.-H."/>
            <person name="Lin Y.-S."/>
            <person name="Lai M.-C."/>
            <person name="Chen H.-H."/>
            <person name="Wang C.-C."/>
        </authorList>
    </citation>
    <scope>NUCLEOTIDE SEQUENCE [LARGE SCALE GENOMIC DNA]</scope>
    <source>
        <strain evidence="6 7">DSM 2702</strain>
    </source>
</reference>
<accession>A0A7K4HP97</accession>
<sequence>MPVVWLPGEGYFANSYIFGGVLVDAGVTPLALARHADRIESVVLTHTHYDHIAYLKEIKALTGAEVCVHAFDAAGLSGERASLAPMFGARPPMTVPDRILEGGERIGGLEVIHTPGHTPGGISLYSPEERALFCGDIVFPGGSFGRFDFPGGDLDALTGSIDRLAALDVEALYPGHGEPVRTGGIRHIRAAAIAVREMR</sequence>
<name>A0A7K4HP97_9EURY</name>
<dbReference type="InterPro" id="IPR036866">
    <property type="entry name" value="RibonucZ/Hydroxyglut_hydro"/>
</dbReference>
<keyword evidence="2" id="KW-0479">Metal-binding</keyword>
<comment type="cofactor">
    <cofactor evidence="1">
        <name>Zn(2+)</name>
        <dbReference type="ChEBI" id="CHEBI:29105"/>
    </cofactor>
</comment>
<proteinExistence type="predicted"/>
<evidence type="ECO:0000256" key="4">
    <source>
        <dbReference type="ARBA" id="ARBA00022833"/>
    </source>
</evidence>
<dbReference type="SMART" id="SM00849">
    <property type="entry name" value="Lactamase_B"/>
    <property type="match status" value="1"/>
</dbReference>
<evidence type="ECO:0000313" key="7">
    <source>
        <dbReference type="Proteomes" id="UP000570823"/>
    </source>
</evidence>
<dbReference type="AlphaFoldDB" id="A0A7K4HP97"/>